<comment type="similarity">
    <text evidence="6">Belongs to the type-I 3-dehydroquinase family.</text>
</comment>
<reference evidence="7 8" key="1">
    <citation type="submission" date="2021-01" db="EMBL/GenBank/DDBJ databases">
        <title>Genomic Encyclopedia of Type Strains, Phase IV (KMG-IV): sequencing the most valuable type-strain genomes for metagenomic binning, comparative biology and taxonomic classification.</title>
        <authorList>
            <person name="Goeker M."/>
        </authorList>
    </citation>
    <scope>NUCLEOTIDE SEQUENCE [LARGE SCALE GENOMIC DNA]</scope>
    <source>
        <strain evidence="7 8">DSM 27513</strain>
    </source>
</reference>
<feature type="active site" description="Schiff-base intermediate with substrate" evidence="6">
    <location>
        <position position="143"/>
    </location>
</feature>
<evidence type="ECO:0000256" key="3">
    <source>
        <dbReference type="ARBA" id="ARBA00023141"/>
    </source>
</evidence>
<dbReference type="InterPro" id="IPR050146">
    <property type="entry name" value="Type-I_3-dehydroquinase"/>
</dbReference>
<dbReference type="Proteomes" id="UP000809081">
    <property type="component" value="Unassembled WGS sequence"/>
</dbReference>
<evidence type="ECO:0000256" key="2">
    <source>
        <dbReference type="ARBA" id="ARBA00022605"/>
    </source>
</evidence>
<dbReference type="InterPro" id="IPR001381">
    <property type="entry name" value="DHquinase_I"/>
</dbReference>
<comment type="caution">
    <text evidence="6">Lacks conserved residue(s) required for the propagation of feature annotation.</text>
</comment>
<feature type="binding site" evidence="6">
    <location>
        <position position="209"/>
    </location>
    <ligand>
        <name>3-dehydroquinate</name>
        <dbReference type="ChEBI" id="CHEBI:32364"/>
    </ligand>
</feature>
<dbReference type="PANTHER" id="PTHR43699">
    <property type="entry name" value="3-DEHYDROQUINATE DEHYDRATASE"/>
    <property type="match status" value="1"/>
</dbReference>
<evidence type="ECO:0000256" key="5">
    <source>
        <dbReference type="ARBA" id="ARBA00023270"/>
    </source>
</evidence>
<organism evidence="7 8">
    <name type="scientific">Streptococcus saliviloxodontae</name>
    <dbReference type="NCBI Taxonomy" id="1349416"/>
    <lineage>
        <taxon>Bacteria</taxon>
        <taxon>Bacillati</taxon>
        <taxon>Bacillota</taxon>
        <taxon>Bacilli</taxon>
        <taxon>Lactobacillales</taxon>
        <taxon>Streptococcaceae</taxon>
        <taxon>Streptococcus</taxon>
    </lineage>
</organism>
<dbReference type="PANTHER" id="PTHR43699:SF1">
    <property type="entry name" value="3-DEHYDROQUINATE DEHYDRATASE"/>
    <property type="match status" value="1"/>
</dbReference>
<comment type="catalytic activity">
    <reaction evidence="1 6">
        <text>3-dehydroquinate = 3-dehydroshikimate + H2O</text>
        <dbReference type="Rhea" id="RHEA:21096"/>
        <dbReference type="ChEBI" id="CHEBI:15377"/>
        <dbReference type="ChEBI" id="CHEBI:16630"/>
        <dbReference type="ChEBI" id="CHEBI:32364"/>
        <dbReference type="EC" id="4.2.1.10"/>
    </reaction>
</comment>
<comment type="function">
    <text evidence="6">Involved in the third step of the chorismate pathway, which leads to the biosynthesis of aromatic amino acids. Catalyzes the cis-dehydration of 3-dehydroquinate (DHQ) and introduces the first double bond of the aromatic ring to yield 3-dehydroshikimate.</text>
</comment>
<feature type="binding site" evidence="6">
    <location>
        <begin position="30"/>
        <end position="32"/>
    </location>
    <ligand>
        <name>3-dehydroquinate</name>
        <dbReference type="ChEBI" id="CHEBI:32364"/>
    </ligand>
</feature>
<dbReference type="CDD" id="cd00502">
    <property type="entry name" value="DHQase_I"/>
    <property type="match status" value="1"/>
</dbReference>
<keyword evidence="5 6" id="KW-0704">Schiff base</keyword>
<evidence type="ECO:0000256" key="4">
    <source>
        <dbReference type="ARBA" id="ARBA00023239"/>
    </source>
</evidence>
<gene>
    <name evidence="6" type="primary">aroD</name>
    <name evidence="7" type="ORF">JOC31_001600</name>
</gene>
<comment type="subunit">
    <text evidence="6">Homodimer.</text>
</comment>
<dbReference type="NCBIfam" id="TIGR01093">
    <property type="entry name" value="aroD"/>
    <property type="match status" value="1"/>
</dbReference>
<sequence length="225" mass="25532">MKIVVPIMPKSLEEANQLDPAKFEHADLIEWRADFLAKDDILTVAPAIFEKFAGLEIIFTIRTDKEGGRISLTDEEYVTLIKDVDSLYHPDFIDFEYFSYQSVFDKMLEFPNLVLSYHNFEETPENLMEVFSELTALAPRVVKIAVMPENEQDVLDVMNYTRGFKTLNPEQAYATMSMGSLGKLSRLAGNITGSCWTFASFEQASAPGQISLAEMKRFKEVLDAD</sequence>
<keyword evidence="2 6" id="KW-0028">Amino-acid biosynthesis</keyword>
<keyword evidence="8" id="KW-1185">Reference proteome</keyword>
<name>A0ABS2PN27_9STRE</name>
<evidence type="ECO:0000256" key="1">
    <source>
        <dbReference type="ARBA" id="ARBA00001864"/>
    </source>
</evidence>
<keyword evidence="4 6" id="KW-0456">Lyase</keyword>
<comment type="caution">
    <text evidence="7">The sequence shown here is derived from an EMBL/GenBank/DDBJ whole genome shotgun (WGS) entry which is preliminary data.</text>
</comment>
<dbReference type="InterPro" id="IPR013785">
    <property type="entry name" value="Aldolase_TIM"/>
</dbReference>
<protein>
    <recommendedName>
        <fullName evidence="6">3-dehydroquinate dehydratase</fullName>
        <shortName evidence="6">3-dehydroquinase</shortName>
        <ecNumber evidence="6">4.2.1.10</ecNumber>
    </recommendedName>
    <alternativeName>
        <fullName evidence="6">Type I DHQase</fullName>
    </alternativeName>
    <alternativeName>
        <fullName evidence="6">Type I dehydroquinase</fullName>
        <shortName evidence="6">DHQ1</shortName>
    </alternativeName>
</protein>
<evidence type="ECO:0000313" key="8">
    <source>
        <dbReference type="Proteomes" id="UP000809081"/>
    </source>
</evidence>
<comment type="pathway">
    <text evidence="6">Metabolic intermediate biosynthesis; chorismate biosynthesis; chorismate from D-erythrose 4-phosphate and phosphoenolpyruvate: step 3/7.</text>
</comment>
<feature type="binding site" evidence="6">
    <location>
        <position position="186"/>
    </location>
    <ligand>
        <name>3-dehydroquinate</name>
        <dbReference type="ChEBI" id="CHEBI:32364"/>
    </ligand>
</feature>
<proteinExistence type="inferred from homology"/>
<accession>A0ABS2PN27</accession>
<feature type="active site" description="Proton donor/acceptor" evidence="6">
    <location>
        <position position="118"/>
    </location>
</feature>
<dbReference type="EC" id="4.2.1.10" evidence="6"/>
<dbReference type="SUPFAM" id="SSF51569">
    <property type="entry name" value="Aldolase"/>
    <property type="match status" value="1"/>
</dbReference>
<feature type="binding site" evidence="6">
    <location>
        <position position="205"/>
    </location>
    <ligand>
        <name>3-dehydroquinate</name>
        <dbReference type="ChEBI" id="CHEBI:32364"/>
    </ligand>
</feature>
<keyword evidence="3 6" id="KW-0057">Aromatic amino acid biosynthesis</keyword>
<dbReference type="Pfam" id="PF01487">
    <property type="entry name" value="DHquinase_I"/>
    <property type="match status" value="1"/>
</dbReference>
<dbReference type="HAMAP" id="MF_00214">
    <property type="entry name" value="AroD"/>
    <property type="match status" value="1"/>
</dbReference>
<dbReference type="EMBL" id="JAFBEI010000035">
    <property type="protein sequence ID" value="MBM7636776.1"/>
    <property type="molecule type" value="Genomic_DNA"/>
</dbReference>
<dbReference type="RefSeq" id="WP_205017641.1">
    <property type="nucleotide sequence ID" value="NZ_JAFBEI010000035.1"/>
</dbReference>
<dbReference type="GO" id="GO:0003855">
    <property type="term" value="F:3-dehydroquinate dehydratase activity"/>
    <property type="evidence" value="ECO:0007669"/>
    <property type="project" value="UniProtKB-EC"/>
</dbReference>
<evidence type="ECO:0000313" key="7">
    <source>
        <dbReference type="EMBL" id="MBM7636776.1"/>
    </source>
</evidence>
<evidence type="ECO:0000256" key="6">
    <source>
        <dbReference type="HAMAP-Rule" id="MF_00214"/>
    </source>
</evidence>
<dbReference type="Gene3D" id="3.20.20.70">
    <property type="entry name" value="Aldolase class I"/>
    <property type="match status" value="1"/>
</dbReference>
<feature type="binding site" evidence="6">
    <location>
        <position position="62"/>
    </location>
    <ligand>
        <name>3-dehydroquinate</name>
        <dbReference type="ChEBI" id="CHEBI:32364"/>
    </ligand>
</feature>